<gene>
    <name evidence="8 9" type="primary">pnp</name>
    <name evidence="9" type="ORF">DN745_06675</name>
</gene>
<evidence type="ECO:0000256" key="7">
    <source>
        <dbReference type="ARBA" id="ARBA00022884"/>
    </source>
</evidence>
<dbReference type="InterPro" id="IPR015848">
    <property type="entry name" value="PNPase_PH_RNA-bd_bac/org-type"/>
</dbReference>
<evidence type="ECO:0000256" key="1">
    <source>
        <dbReference type="ARBA" id="ARBA00007404"/>
    </source>
</evidence>
<dbReference type="Proteomes" id="UP000249799">
    <property type="component" value="Chromosome"/>
</dbReference>
<dbReference type="NCBIfam" id="TIGR03591">
    <property type="entry name" value="polynuc_phos"/>
    <property type="match status" value="1"/>
</dbReference>
<dbReference type="SUPFAM" id="SSF55666">
    <property type="entry name" value="Ribonuclease PH domain 2-like"/>
    <property type="match status" value="2"/>
</dbReference>
<evidence type="ECO:0000256" key="4">
    <source>
        <dbReference type="ARBA" id="ARBA00022695"/>
    </source>
</evidence>
<comment type="function">
    <text evidence="8">Involved in mRNA degradation. Catalyzes the phosphorolysis of single-stranded polyribonucleotides processively in the 3'- to 5'-direction.</text>
</comment>
<dbReference type="InterPro" id="IPR015847">
    <property type="entry name" value="ExoRNase_PH_dom2"/>
</dbReference>
<dbReference type="RefSeq" id="WP_111333216.1">
    <property type="nucleotide sequence ID" value="NZ_CP030032.1"/>
</dbReference>
<dbReference type="SUPFAM" id="SSF54791">
    <property type="entry name" value="Eukaryotic type KH-domain (KH-domain type I)"/>
    <property type="match status" value="1"/>
</dbReference>
<dbReference type="CDD" id="cd11364">
    <property type="entry name" value="RNase_PH_PNPase_2"/>
    <property type="match status" value="1"/>
</dbReference>
<organism evidence="9 10">
    <name type="scientific">Bradymonas sediminis</name>
    <dbReference type="NCBI Taxonomy" id="1548548"/>
    <lineage>
        <taxon>Bacteria</taxon>
        <taxon>Deltaproteobacteria</taxon>
        <taxon>Bradymonadales</taxon>
        <taxon>Bradymonadaceae</taxon>
        <taxon>Bradymonas</taxon>
    </lineage>
</organism>
<dbReference type="Pfam" id="PF03726">
    <property type="entry name" value="PNPase"/>
    <property type="match status" value="1"/>
</dbReference>
<dbReference type="AlphaFoldDB" id="A0A2Z4FJD2"/>
<reference evidence="9 10" key="1">
    <citation type="submission" date="2018-06" db="EMBL/GenBank/DDBJ databases">
        <title>Lujinxingia sediminis gen. nov. sp. nov., a new facultative anaerobic member of the class Deltaproteobacteria, and proposal of Lujinxingaceae fam. nov.</title>
        <authorList>
            <person name="Guo L.-Y."/>
            <person name="Li C.-M."/>
            <person name="Wang S."/>
            <person name="Du Z.-J."/>
        </authorList>
    </citation>
    <scope>NUCLEOTIDE SEQUENCE [LARGE SCALE GENOMIC DNA]</scope>
    <source>
        <strain evidence="9 10">FA350</strain>
    </source>
</reference>
<dbReference type="CDD" id="cd04472">
    <property type="entry name" value="S1_PNPase"/>
    <property type="match status" value="1"/>
</dbReference>
<keyword evidence="5 8" id="KW-0479">Metal-binding</keyword>
<dbReference type="GO" id="GO:0006396">
    <property type="term" value="P:RNA processing"/>
    <property type="evidence" value="ECO:0007669"/>
    <property type="project" value="InterPro"/>
</dbReference>
<dbReference type="GO" id="GO:0006402">
    <property type="term" value="P:mRNA catabolic process"/>
    <property type="evidence" value="ECO:0007669"/>
    <property type="project" value="UniProtKB-UniRule"/>
</dbReference>
<evidence type="ECO:0000256" key="8">
    <source>
        <dbReference type="HAMAP-Rule" id="MF_01595"/>
    </source>
</evidence>
<dbReference type="Gene3D" id="2.40.50.140">
    <property type="entry name" value="Nucleic acid-binding proteins"/>
    <property type="match status" value="1"/>
</dbReference>
<dbReference type="NCBIfam" id="NF008805">
    <property type="entry name" value="PRK11824.1"/>
    <property type="match status" value="1"/>
</dbReference>
<evidence type="ECO:0000256" key="5">
    <source>
        <dbReference type="ARBA" id="ARBA00022723"/>
    </source>
</evidence>
<dbReference type="GO" id="GO:0005829">
    <property type="term" value="C:cytosol"/>
    <property type="evidence" value="ECO:0007669"/>
    <property type="project" value="UniProtKB-ARBA"/>
</dbReference>
<dbReference type="GO" id="GO:0000175">
    <property type="term" value="F:3'-5'-RNA exonuclease activity"/>
    <property type="evidence" value="ECO:0007669"/>
    <property type="project" value="TreeGrafter"/>
</dbReference>
<dbReference type="Gene3D" id="3.30.1370.10">
    <property type="entry name" value="K Homology domain, type 1"/>
    <property type="match status" value="1"/>
</dbReference>
<dbReference type="CDD" id="cd11363">
    <property type="entry name" value="RNase_PH_PNPase_1"/>
    <property type="match status" value="1"/>
</dbReference>
<dbReference type="InterPro" id="IPR035104">
    <property type="entry name" value="Ribosomal_protein_S1-like"/>
</dbReference>
<dbReference type="Pfam" id="PF01138">
    <property type="entry name" value="RNase_PH"/>
    <property type="match status" value="2"/>
</dbReference>
<dbReference type="SUPFAM" id="SSF46915">
    <property type="entry name" value="Polynucleotide phosphorylase/guanosine pentaphosphate synthase (PNPase/GPSI), domain 3"/>
    <property type="match status" value="1"/>
</dbReference>
<dbReference type="InterPro" id="IPR003029">
    <property type="entry name" value="S1_domain"/>
</dbReference>
<name>A0A2Z4FJD2_9DELT</name>
<dbReference type="Pfam" id="PF00013">
    <property type="entry name" value="KH_1"/>
    <property type="match status" value="1"/>
</dbReference>
<dbReference type="PANTHER" id="PTHR11252">
    <property type="entry name" value="POLYRIBONUCLEOTIDE NUCLEOTIDYLTRANSFERASE"/>
    <property type="match status" value="1"/>
</dbReference>
<dbReference type="EC" id="2.7.7.8" evidence="8"/>
<dbReference type="Gene3D" id="3.30.230.70">
    <property type="entry name" value="GHMP Kinase, N-terminal domain"/>
    <property type="match status" value="2"/>
</dbReference>
<dbReference type="PANTHER" id="PTHR11252:SF0">
    <property type="entry name" value="POLYRIBONUCLEOTIDE NUCLEOTIDYLTRANSFERASE 1, MITOCHONDRIAL"/>
    <property type="match status" value="1"/>
</dbReference>
<dbReference type="KEGG" id="bsed:DN745_06675"/>
<keyword evidence="10" id="KW-1185">Reference proteome</keyword>
<keyword evidence="3 8" id="KW-0808">Transferase</keyword>
<comment type="similarity">
    <text evidence="1 8">Belongs to the polyribonucleotide nucleotidyltransferase family.</text>
</comment>
<sequence length="700" mass="75531">MGIIREGAQLGDKELIIEHGRMAPQAGGSVVISYGDSQVLCTACDGGEKPHLPFFPLLCDYVENFWAAGKIPGGFFKREGKPSTKATLTSRLIDRPHRPLFPEGYRRDTQLVAWVISADQINDTDVLAITGCSAALMISEMPFNGPVAGVRVGMVDGEFIANPTFAQREESDMDIVLAVTDKAIVMVEGSANEVPEAVMVKAMEFGQESVQGVLELQKQLAKAVGKPKLNVEPVTVDAAILKAVEKESKKELDKALQIAEKLPRYARMDELKAATVEALVEAYPEQEGDIKDAFDSLKKSLMRKRVIKTKTRIDGRDPETVRDIRVEVGLLPMAHGSALFTRGETQALVSCTLGTEYDSKVVDGLEDDFKKRFYLHYNFPGFSVGETKPFRSVSRRELGHGELAERALTASLPDLEEEFPYTVRIVSDTLASNGSSSMAAVCGGSLAMMDAGVPFKKATAGIAMGMIKEGKDIVVLSDILGDEDHMGDMDFKVTGTVDGITAFQLDTKIEGITFKTMEKALLQAKEGRDHILGVMNEAIAEPRKELADTAPRITFIKIDPSSIGAVIGSGGKTIRGIQEATGARVNIEDDGTVKIAANNAESAQQVIEIIEGLTATPEEGKIYLGTVKNITDFGAFIEILPGTEGLCHISELAEGRVENVGDVLSQGDEVCVKCLSVDMKRGRIKLSLKAAAAEQEDADA</sequence>
<comment type="cofactor">
    <cofactor evidence="8">
        <name>Mg(2+)</name>
        <dbReference type="ChEBI" id="CHEBI:18420"/>
    </cofactor>
</comment>
<dbReference type="PRINTS" id="PR00681">
    <property type="entry name" value="RIBOSOMALS1"/>
</dbReference>
<dbReference type="InterPro" id="IPR020568">
    <property type="entry name" value="Ribosomal_Su5_D2-typ_SF"/>
</dbReference>
<dbReference type="PROSITE" id="PS50126">
    <property type="entry name" value="S1"/>
    <property type="match status" value="1"/>
</dbReference>
<dbReference type="PIRSF" id="PIRSF005499">
    <property type="entry name" value="PNPase"/>
    <property type="match status" value="1"/>
</dbReference>
<dbReference type="FunFam" id="2.40.50.140:FF:000189">
    <property type="entry name" value="Polyribonucleotide nucleotidyltransferase, putative"/>
    <property type="match status" value="1"/>
</dbReference>
<keyword evidence="2 8" id="KW-0963">Cytoplasm</keyword>
<dbReference type="SUPFAM" id="SSF54211">
    <property type="entry name" value="Ribosomal protein S5 domain 2-like"/>
    <property type="match status" value="2"/>
</dbReference>
<dbReference type="InterPro" id="IPR027408">
    <property type="entry name" value="PNPase/RNase_PH_dom_sf"/>
</dbReference>
<dbReference type="InterPro" id="IPR036612">
    <property type="entry name" value="KH_dom_type_1_sf"/>
</dbReference>
<protein>
    <recommendedName>
        <fullName evidence="8">Polyribonucleotide nucleotidyltransferase</fullName>
        <ecNumber evidence="8">2.7.7.8</ecNumber>
    </recommendedName>
    <alternativeName>
        <fullName evidence="8">Polynucleotide phosphorylase</fullName>
        <shortName evidence="8">PNPase</shortName>
    </alternativeName>
</protein>
<dbReference type="FunFam" id="3.30.230.70:FF:000002">
    <property type="entry name" value="Polyribonucleotide nucleotidyltransferase"/>
    <property type="match status" value="1"/>
</dbReference>
<comment type="subcellular location">
    <subcellularLocation>
        <location evidence="8">Cytoplasm</location>
    </subcellularLocation>
</comment>
<dbReference type="GO" id="GO:0004654">
    <property type="term" value="F:polyribonucleotide nucleotidyltransferase activity"/>
    <property type="evidence" value="ECO:0007669"/>
    <property type="project" value="UniProtKB-UniRule"/>
</dbReference>
<dbReference type="InterPro" id="IPR004087">
    <property type="entry name" value="KH_dom"/>
</dbReference>
<dbReference type="InterPro" id="IPR012340">
    <property type="entry name" value="NA-bd_OB-fold"/>
</dbReference>
<dbReference type="FunFam" id="3.30.230.70:FF:000001">
    <property type="entry name" value="Polyribonucleotide nucleotidyltransferase"/>
    <property type="match status" value="1"/>
</dbReference>
<dbReference type="CDD" id="cd02393">
    <property type="entry name" value="KH-I_PNPase"/>
    <property type="match status" value="1"/>
</dbReference>
<proteinExistence type="inferred from homology"/>
<evidence type="ECO:0000313" key="10">
    <source>
        <dbReference type="Proteomes" id="UP000249799"/>
    </source>
</evidence>
<dbReference type="InterPro" id="IPR036456">
    <property type="entry name" value="PNPase_PH_RNA-bd_sf"/>
</dbReference>
<dbReference type="GO" id="GO:0003723">
    <property type="term" value="F:RNA binding"/>
    <property type="evidence" value="ECO:0007669"/>
    <property type="project" value="UniProtKB-UniRule"/>
</dbReference>
<dbReference type="InterPro" id="IPR001247">
    <property type="entry name" value="ExoRNase_PH_dom1"/>
</dbReference>
<evidence type="ECO:0000256" key="3">
    <source>
        <dbReference type="ARBA" id="ARBA00022679"/>
    </source>
</evidence>
<dbReference type="Pfam" id="PF03725">
    <property type="entry name" value="RNase_PH_C"/>
    <property type="match status" value="1"/>
</dbReference>
<dbReference type="PROSITE" id="PS50084">
    <property type="entry name" value="KH_TYPE_1"/>
    <property type="match status" value="1"/>
</dbReference>
<dbReference type="SMART" id="SM00322">
    <property type="entry name" value="KH"/>
    <property type="match status" value="1"/>
</dbReference>
<evidence type="ECO:0000256" key="2">
    <source>
        <dbReference type="ARBA" id="ARBA00022490"/>
    </source>
</evidence>
<dbReference type="GO" id="GO:0000287">
    <property type="term" value="F:magnesium ion binding"/>
    <property type="evidence" value="ECO:0007669"/>
    <property type="project" value="UniProtKB-UniRule"/>
</dbReference>
<keyword evidence="4 8" id="KW-0548">Nucleotidyltransferase</keyword>
<evidence type="ECO:0000313" key="9">
    <source>
        <dbReference type="EMBL" id="AWV89039.1"/>
    </source>
</evidence>
<accession>A0A2Z4FJD2</accession>
<dbReference type="SMART" id="SM00316">
    <property type="entry name" value="S1"/>
    <property type="match status" value="1"/>
</dbReference>
<dbReference type="HAMAP" id="MF_01595">
    <property type="entry name" value="PNPase"/>
    <property type="match status" value="1"/>
</dbReference>
<comment type="catalytic activity">
    <reaction evidence="8">
        <text>RNA(n+1) + phosphate = RNA(n) + a ribonucleoside 5'-diphosphate</text>
        <dbReference type="Rhea" id="RHEA:22096"/>
        <dbReference type="Rhea" id="RHEA-COMP:14527"/>
        <dbReference type="Rhea" id="RHEA-COMP:17342"/>
        <dbReference type="ChEBI" id="CHEBI:43474"/>
        <dbReference type="ChEBI" id="CHEBI:57930"/>
        <dbReference type="ChEBI" id="CHEBI:140395"/>
        <dbReference type="EC" id="2.7.7.8"/>
    </reaction>
</comment>
<dbReference type="SUPFAM" id="SSF50249">
    <property type="entry name" value="Nucleic acid-binding proteins"/>
    <property type="match status" value="1"/>
</dbReference>
<keyword evidence="7 8" id="KW-0694">RNA-binding</keyword>
<feature type="binding site" evidence="8">
    <location>
        <position position="484"/>
    </location>
    <ligand>
        <name>Mg(2+)</name>
        <dbReference type="ChEBI" id="CHEBI:18420"/>
    </ligand>
</feature>
<dbReference type="FunFam" id="3.30.1370.10:FF:000001">
    <property type="entry name" value="Polyribonucleotide nucleotidyltransferase"/>
    <property type="match status" value="1"/>
</dbReference>
<dbReference type="InterPro" id="IPR004088">
    <property type="entry name" value="KH_dom_type_1"/>
</dbReference>
<keyword evidence="6 8" id="KW-0460">Magnesium</keyword>
<feature type="binding site" evidence="8">
    <location>
        <position position="490"/>
    </location>
    <ligand>
        <name>Mg(2+)</name>
        <dbReference type="ChEBI" id="CHEBI:18420"/>
    </ligand>
</feature>
<dbReference type="InterPro" id="IPR012162">
    <property type="entry name" value="PNPase"/>
</dbReference>
<dbReference type="Pfam" id="PF00575">
    <property type="entry name" value="S1"/>
    <property type="match status" value="1"/>
</dbReference>
<dbReference type="EMBL" id="CP030032">
    <property type="protein sequence ID" value="AWV89039.1"/>
    <property type="molecule type" value="Genomic_DNA"/>
</dbReference>
<dbReference type="OrthoDB" id="9804305at2"/>
<evidence type="ECO:0000256" key="6">
    <source>
        <dbReference type="ARBA" id="ARBA00022842"/>
    </source>
</evidence>
<dbReference type="InterPro" id="IPR036345">
    <property type="entry name" value="ExoRNase_PH_dom2_sf"/>
</dbReference>